<feature type="compositionally biased region" description="Polar residues" evidence="1">
    <location>
        <begin position="87"/>
        <end position="101"/>
    </location>
</feature>
<reference evidence="4" key="2">
    <citation type="submission" date="2018-11" db="EMBL/GenBank/DDBJ databases">
        <authorList>
            <consortium name="Pathogen Informatics"/>
        </authorList>
    </citation>
    <scope>NUCLEOTIDE SEQUENCE [LARGE SCALE GENOMIC DNA]</scope>
</reference>
<dbReference type="AlphaFoldDB" id="A0A0B2W218"/>
<feature type="signal peptide" evidence="2">
    <location>
        <begin position="1"/>
        <end position="27"/>
    </location>
</feature>
<proteinExistence type="predicted"/>
<dbReference type="EMBL" id="UYWY01000342">
    <property type="protein sequence ID" value="VDM24617.1"/>
    <property type="molecule type" value="Genomic_DNA"/>
</dbReference>
<feature type="chain" id="PRO_5010412512" evidence="2">
    <location>
        <begin position="28"/>
        <end position="144"/>
    </location>
</feature>
<keyword evidence="2" id="KW-0732">Signal</keyword>
<feature type="region of interest" description="Disordered" evidence="1">
    <location>
        <begin position="87"/>
        <end position="111"/>
    </location>
</feature>
<dbReference type="EMBL" id="JPKZ01000272">
    <property type="protein sequence ID" value="KHN88053.1"/>
    <property type="molecule type" value="Genomic_DNA"/>
</dbReference>
<dbReference type="Proteomes" id="UP000031036">
    <property type="component" value="Unassembled WGS sequence"/>
</dbReference>
<evidence type="ECO:0000256" key="2">
    <source>
        <dbReference type="SAM" id="SignalP"/>
    </source>
</evidence>
<organism evidence="3 5">
    <name type="scientific">Toxocara canis</name>
    <name type="common">Canine roundworm</name>
    <dbReference type="NCBI Taxonomy" id="6265"/>
    <lineage>
        <taxon>Eukaryota</taxon>
        <taxon>Metazoa</taxon>
        <taxon>Ecdysozoa</taxon>
        <taxon>Nematoda</taxon>
        <taxon>Chromadorea</taxon>
        <taxon>Rhabditida</taxon>
        <taxon>Spirurina</taxon>
        <taxon>Ascaridomorpha</taxon>
        <taxon>Ascaridoidea</taxon>
        <taxon>Toxocaridae</taxon>
        <taxon>Toxocara</taxon>
    </lineage>
</organism>
<evidence type="ECO:0000313" key="3">
    <source>
        <dbReference type="EMBL" id="KHN88053.1"/>
    </source>
</evidence>
<evidence type="ECO:0000313" key="4">
    <source>
        <dbReference type="EMBL" id="VDM24617.1"/>
    </source>
</evidence>
<evidence type="ECO:0000256" key="1">
    <source>
        <dbReference type="SAM" id="MobiDB-lite"/>
    </source>
</evidence>
<accession>A0A0B2W218</accession>
<protein>
    <submittedName>
        <fullName evidence="3">Uncharacterized protein</fullName>
    </submittedName>
</protein>
<gene>
    <name evidence="3" type="ORF">Tcan_08874</name>
    <name evidence="4" type="ORF">TCNE_LOCUS654</name>
</gene>
<sequence>MHGSLILRSVTITLILGGSGLFSSTQAELTSRGKRFNFGFLRSSQSLLDFPHALPLTALRSIEKKTSTELEDDSREKRFRLHLFQPWHQSGPSGATFSSSTADKDAGQEVESELAAQELERGRRIRARLLCAIALRSRDACDSL</sequence>
<reference evidence="3 5" key="1">
    <citation type="submission" date="2014-11" db="EMBL/GenBank/DDBJ databases">
        <title>Genetic blueprint of the zoonotic pathogen Toxocara canis.</title>
        <authorList>
            <person name="Zhu X.-Q."/>
            <person name="Korhonen P.K."/>
            <person name="Cai H."/>
            <person name="Young N.D."/>
            <person name="Nejsum P."/>
            <person name="von Samson-Himmelstjerna G."/>
            <person name="Boag P.R."/>
            <person name="Tan P."/>
            <person name="Li Q."/>
            <person name="Min J."/>
            <person name="Yang Y."/>
            <person name="Wang X."/>
            <person name="Fang X."/>
            <person name="Hall R.S."/>
            <person name="Hofmann A."/>
            <person name="Sternberg P.W."/>
            <person name="Jex A.R."/>
            <person name="Gasser R.B."/>
        </authorList>
    </citation>
    <scope>NUCLEOTIDE SEQUENCE [LARGE SCALE GENOMIC DNA]</scope>
    <source>
        <strain evidence="3">PN_DK_2014</strain>
    </source>
</reference>
<name>A0A0B2W218_TOXCA</name>
<evidence type="ECO:0000313" key="5">
    <source>
        <dbReference type="Proteomes" id="UP000031036"/>
    </source>
</evidence>
<keyword evidence="5" id="KW-1185">Reference proteome</keyword>